<dbReference type="RefSeq" id="WP_307161956.1">
    <property type="nucleotide sequence ID" value="NZ_JAUSWV010000002.1"/>
</dbReference>
<evidence type="ECO:0000256" key="7">
    <source>
        <dbReference type="SAM" id="MobiDB-lite"/>
    </source>
</evidence>
<dbReference type="InterPro" id="IPR005158">
    <property type="entry name" value="BTAD"/>
</dbReference>
<accession>A0ABU0NLR9</accession>
<dbReference type="Proteomes" id="UP001230654">
    <property type="component" value="Unassembled WGS sequence"/>
</dbReference>
<evidence type="ECO:0000256" key="4">
    <source>
        <dbReference type="ARBA" id="ARBA00023125"/>
    </source>
</evidence>
<evidence type="ECO:0000313" key="9">
    <source>
        <dbReference type="EMBL" id="MDQ0579460.1"/>
    </source>
</evidence>
<evidence type="ECO:0000256" key="5">
    <source>
        <dbReference type="ARBA" id="ARBA00023163"/>
    </source>
</evidence>
<organism evidence="9 10">
    <name type="scientific">Streptomyces rishiriensis</name>
    <dbReference type="NCBI Taxonomy" id="68264"/>
    <lineage>
        <taxon>Bacteria</taxon>
        <taxon>Bacillati</taxon>
        <taxon>Actinomycetota</taxon>
        <taxon>Actinomycetes</taxon>
        <taxon>Kitasatosporales</taxon>
        <taxon>Streptomycetaceae</taxon>
        <taxon>Streptomyces</taxon>
    </lineage>
</organism>
<reference evidence="9 10" key="1">
    <citation type="submission" date="2023-07" db="EMBL/GenBank/DDBJ databases">
        <title>Comparative genomics of wheat-associated soil bacteria to identify genetic determinants of phenazine resistance.</title>
        <authorList>
            <person name="Mouncey N."/>
        </authorList>
    </citation>
    <scope>NUCLEOTIDE SEQUENCE [LARGE SCALE GENOMIC DNA]</scope>
    <source>
        <strain evidence="9 10">B2I6</strain>
    </source>
</reference>
<proteinExistence type="inferred from homology"/>
<evidence type="ECO:0000259" key="8">
    <source>
        <dbReference type="PROSITE" id="PS51755"/>
    </source>
</evidence>
<dbReference type="PANTHER" id="PTHR35807:SF1">
    <property type="entry name" value="TRANSCRIPTIONAL REGULATOR REDD"/>
    <property type="match status" value="1"/>
</dbReference>
<keyword evidence="3" id="KW-0805">Transcription regulation</keyword>
<feature type="compositionally biased region" description="Pro residues" evidence="7">
    <location>
        <begin position="274"/>
        <end position="286"/>
    </location>
</feature>
<evidence type="ECO:0000256" key="6">
    <source>
        <dbReference type="PROSITE-ProRule" id="PRU01091"/>
    </source>
</evidence>
<dbReference type="SMART" id="SM00862">
    <property type="entry name" value="Trans_reg_C"/>
    <property type="match status" value="1"/>
</dbReference>
<feature type="region of interest" description="Disordered" evidence="7">
    <location>
        <begin position="257"/>
        <end position="311"/>
    </location>
</feature>
<feature type="domain" description="OmpR/PhoB-type" evidence="8">
    <location>
        <begin position="1"/>
        <end position="102"/>
    </location>
</feature>
<dbReference type="Pfam" id="PF03704">
    <property type="entry name" value="BTAD"/>
    <property type="match status" value="1"/>
</dbReference>
<dbReference type="InterPro" id="IPR036388">
    <property type="entry name" value="WH-like_DNA-bd_sf"/>
</dbReference>
<dbReference type="PANTHER" id="PTHR35807">
    <property type="entry name" value="TRANSCRIPTIONAL REGULATOR REDD-RELATED"/>
    <property type="match status" value="1"/>
</dbReference>
<sequence>MPLEPVRFAVLGAVRVFRGDVELELGGPQEHAFLALLLVGAGRPVAVGEIVDVLWGAAPPRSAVNVVRRHVGSLRRLLEPGLAARAEGRWLLRDAGGYRLVTDGHSSDLPRFRGLCEEGRRIAHRSPARALELLTEALSLWRGPLAAGVPAQARAHPAFGAVERERTAAVRQAVDAALRAGRPDAVLPELRQAVARDPLDEPLQAGLLLALAAAGHRAQALAAYDSVRARLAEELGIDPGAELRDARDAVLHGVREAATGSSARPAGVCEGPAPDGPAAPAPPSAPTPSSSPSRPPTSLPLPAQLPHGTTMFTGRDAELDEAFALSGADGSRPGAVVISAIRGMAGVGKTALAVHWAHRVADRFPDGQLYVNLRGFDPSGAVLDPGEAVRGFLAALGVPPERIPRGIDAQAALYRSVLAGRRVLVVLDNARDTEQVLPLLPGTAGCLTIVTSRDELPGLVAAHGAHSLVLRPFDAVQARAFLVRRLGAARVAAEPRAADEITELCAGLPLALACVAARAAGHPHFPLAAVAAELREAHGSLDAFARSDASVDVGTVFSWSSRAVSAEAARLFRLLALHPGPHFSLPAAAALAGLPVRRTRLLLAELTGLHLLGEPAPGRYAFHDLLRAHAGELVHERHTSADRSAALDRLYHHYLHTAHAADRLLAPNADPLPPPPAPEGVHPEPLADDDRALAWLSAEHAVLLAVVEAAAASGEPVQERLSCQLAWSLEPFFDRRGHWHDGFTVQRTALDAARRLAEPALEARGLRGLARVEGRLGLHSRSVPRLERALELFTELGDDAGRAHTHRSLGWECDQRGDLPGALRHNRFALGLFRTLGDRAAQASVLNSVGWYHALLGEYRQALTHCFEALTMLQQLGDRYGQAATWDSIAYAHHHLGRHPHALLGYRNALALLRDLGVPYIEADILVRVGDTHLATGDHEGARTAWRQALVLLRGLNHPDAERVEALLNARDDHAGAV</sequence>
<dbReference type="InterPro" id="IPR016032">
    <property type="entry name" value="Sig_transdc_resp-reg_C-effctor"/>
</dbReference>
<dbReference type="Gene3D" id="1.10.10.10">
    <property type="entry name" value="Winged helix-like DNA-binding domain superfamily/Winged helix DNA-binding domain"/>
    <property type="match status" value="1"/>
</dbReference>
<dbReference type="Gene3D" id="1.25.40.10">
    <property type="entry name" value="Tetratricopeptide repeat domain"/>
    <property type="match status" value="2"/>
</dbReference>
<protein>
    <submittedName>
        <fullName evidence="9">DNA-binding SARP family transcriptional activator</fullName>
    </submittedName>
</protein>
<dbReference type="InterPro" id="IPR011990">
    <property type="entry name" value="TPR-like_helical_dom_sf"/>
</dbReference>
<keyword evidence="5" id="KW-0804">Transcription</keyword>
<dbReference type="PRINTS" id="PR00364">
    <property type="entry name" value="DISEASERSIST"/>
</dbReference>
<feature type="region of interest" description="Disordered" evidence="7">
    <location>
        <begin position="665"/>
        <end position="686"/>
    </location>
</feature>
<dbReference type="EMBL" id="JAUSWV010000002">
    <property type="protein sequence ID" value="MDQ0579460.1"/>
    <property type="molecule type" value="Genomic_DNA"/>
</dbReference>
<comment type="caution">
    <text evidence="9">The sequence shown here is derived from an EMBL/GenBank/DDBJ whole genome shotgun (WGS) entry which is preliminary data.</text>
</comment>
<feature type="DNA-binding region" description="OmpR/PhoB-type" evidence="6">
    <location>
        <begin position="1"/>
        <end position="102"/>
    </location>
</feature>
<dbReference type="SMART" id="SM01043">
    <property type="entry name" value="BTAD"/>
    <property type="match status" value="1"/>
</dbReference>
<dbReference type="SUPFAM" id="SSF48452">
    <property type="entry name" value="TPR-like"/>
    <property type="match status" value="2"/>
</dbReference>
<dbReference type="InterPro" id="IPR019734">
    <property type="entry name" value="TPR_rpt"/>
</dbReference>
<keyword evidence="4 6" id="KW-0238">DNA-binding</keyword>
<dbReference type="SUPFAM" id="SSF46894">
    <property type="entry name" value="C-terminal effector domain of the bipartite response regulators"/>
    <property type="match status" value="1"/>
</dbReference>
<name>A0ABU0NLR9_STRRH</name>
<dbReference type="SMART" id="SM00028">
    <property type="entry name" value="TPR"/>
    <property type="match status" value="5"/>
</dbReference>
<dbReference type="InterPro" id="IPR001867">
    <property type="entry name" value="OmpR/PhoB-type_DNA-bd"/>
</dbReference>
<dbReference type="InterPro" id="IPR051677">
    <property type="entry name" value="AfsR-DnrI-RedD_regulator"/>
</dbReference>
<keyword evidence="2" id="KW-0902">Two-component regulatory system</keyword>
<dbReference type="CDD" id="cd15831">
    <property type="entry name" value="BTAD"/>
    <property type="match status" value="1"/>
</dbReference>
<dbReference type="InterPro" id="IPR027417">
    <property type="entry name" value="P-loop_NTPase"/>
</dbReference>
<dbReference type="PROSITE" id="PS51755">
    <property type="entry name" value="OMPR_PHOB"/>
    <property type="match status" value="1"/>
</dbReference>
<dbReference type="Gene3D" id="3.40.50.300">
    <property type="entry name" value="P-loop containing nucleotide triphosphate hydrolases"/>
    <property type="match status" value="1"/>
</dbReference>
<gene>
    <name evidence="9" type="ORF">QF030_001638</name>
</gene>
<keyword evidence="10" id="KW-1185">Reference proteome</keyword>
<dbReference type="GO" id="GO:0003677">
    <property type="term" value="F:DNA binding"/>
    <property type="evidence" value="ECO:0007669"/>
    <property type="project" value="UniProtKB-KW"/>
</dbReference>
<dbReference type="SUPFAM" id="SSF52540">
    <property type="entry name" value="P-loop containing nucleoside triphosphate hydrolases"/>
    <property type="match status" value="1"/>
</dbReference>
<evidence type="ECO:0000313" key="10">
    <source>
        <dbReference type="Proteomes" id="UP001230654"/>
    </source>
</evidence>
<comment type="similarity">
    <text evidence="1">Belongs to the AfsR/DnrI/RedD regulatory family.</text>
</comment>
<evidence type="ECO:0000256" key="3">
    <source>
        <dbReference type="ARBA" id="ARBA00023015"/>
    </source>
</evidence>
<evidence type="ECO:0000256" key="1">
    <source>
        <dbReference type="ARBA" id="ARBA00005820"/>
    </source>
</evidence>
<evidence type="ECO:0000256" key="2">
    <source>
        <dbReference type="ARBA" id="ARBA00023012"/>
    </source>
</evidence>